<protein>
    <recommendedName>
        <fullName evidence="2">NADH:ubiquinone oxidoreductase intermediate-associated protein 30 domain-containing protein</fullName>
    </recommendedName>
</protein>
<name>A0A1X4NRK5_9RHOB</name>
<dbReference type="Pfam" id="PF08547">
    <property type="entry name" value="CIA30"/>
    <property type="match status" value="1"/>
</dbReference>
<gene>
    <name evidence="3" type="ORF">MGEO_01330</name>
</gene>
<sequence length="174" mass="18941">MVGGLMLAGQVVAETTFEDFSGDANARWTYVSDSVMGGVSTGTAGIIGQGLDAMIHLRGQVSTDNNGGFIQVRRRFSESWPDSVQGLRLTVKGNGARYHVFLKTPRLSRVWHSYRASFVAPVSWQTIDIPLDMFSPSHMGIPAMFSASEVNSLAIVAYGDDFEADVSVREISLY</sequence>
<dbReference type="InterPro" id="IPR039131">
    <property type="entry name" value="NDUFAF1"/>
</dbReference>
<dbReference type="SUPFAM" id="SSF49785">
    <property type="entry name" value="Galactose-binding domain-like"/>
    <property type="match status" value="1"/>
</dbReference>
<dbReference type="AlphaFoldDB" id="A0A1X4NRK5"/>
<organism evidence="3 4">
    <name type="scientific">Marivita geojedonensis</name>
    <dbReference type="NCBI Taxonomy" id="1123756"/>
    <lineage>
        <taxon>Bacteria</taxon>
        <taxon>Pseudomonadati</taxon>
        <taxon>Pseudomonadota</taxon>
        <taxon>Alphaproteobacteria</taxon>
        <taxon>Rhodobacterales</taxon>
        <taxon>Roseobacteraceae</taxon>
        <taxon>Marivita</taxon>
    </lineage>
</organism>
<comment type="caution">
    <text evidence="3">The sequence shown here is derived from an EMBL/GenBank/DDBJ whole genome shotgun (WGS) entry which is preliminary data.</text>
</comment>
<accession>A0A1X4NRK5</accession>
<keyword evidence="4" id="KW-1185">Reference proteome</keyword>
<evidence type="ECO:0000313" key="3">
    <source>
        <dbReference type="EMBL" id="OSQ53547.1"/>
    </source>
</evidence>
<proteinExistence type="inferred from homology"/>
<dbReference type="InterPro" id="IPR013857">
    <property type="entry name" value="NADH-UbQ_OxRdtase-assoc_prot30"/>
</dbReference>
<dbReference type="PANTHER" id="PTHR13194">
    <property type="entry name" value="COMPLEX I INTERMEDIATE-ASSOCIATED PROTEIN 30"/>
    <property type="match status" value="1"/>
</dbReference>
<dbReference type="EMBL" id="JFKC01000001">
    <property type="protein sequence ID" value="OSQ53547.1"/>
    <property type="molecule type" value="Genomic_DNA"/>
</dbReference>
<evidence type="ECO:0000256" key="1">
    <source>
        <dbReference type="ARBA" id="ARBA00007884"/>
    </source>
</evidence>
<feature type="domain" description="NADH:ubiquinone oxidoreductase intermediate-associated protein 30" evidence="2">
    <location>
        <begin position="23"/>
        <end position="158"/>
    </location>
</feature>
<evidence type="ECO:0000259" key="2">
    <source>
        <dbReference type="Pfam" id="PF08547"/>
    </source>
</evidence>
<reference evidence="3 4" key="1">
    <citation type="submission" date="2014-03" db="EMBL/GenBank/DDBJ databases">
        <title>The draft genome sequence of Marivita geojedonensis KCTC 23882.</title>
        <authorList>
            <person name="Lai Q."/>
            <person name="Shao Z."/>
        </authorList>
    </citation>
    <scope>NUCLEOTIDE SEQUENCE [LARGE SCALE GENOMIC DNA]</scope>
    <source>
        <strain evidence="3 4">DPG-138</strain>
    </source>
</reference>
<comment type="similarity">
    <text evidence="1">Belongs to the CIA30 family.</text>
</comment>
<evidence type="ECO:0000313" key="4">
    <source>
        <dbReference type="Proteomes" id="UP000193926"/>
    </source>
</evidence>
<dbReference type="Proteomes" id="UP000193926">
    <property type="component" value="Unassembled WGS sequence"/>
</dbReference>
<dbReference type="InterPro" id="IPR008979">
    <property type="entry name" value="Galactose-bd-like_sf"/>
</dbReference>
<dbReference type="PANTHER" id="PTHR13194:SF19">
    <property type="entry name" value="NAD(P)-BINDING ROSSMANN-FOLD SUPERFAMILY PROTEIN"/>
    <property type="match status" value="1"/>
</dbReference>
<dbReference type="STRING" id="1123756.MGEO_01330"/>